<feature type="region of interest" description="Disordered" evidence="1">
    <location>
        <begin position="66"/>
        <end position="100"/>
    </location>
</feature>
<feature type="compositionally biased region" description="Basic and acidic residues" evidence="1">
    <location>
        <begin position="1"/>
        <end position="20"/>
    </location>
</feature>
<gene>
    <name evidence="2" type="ORF">SPSK_10652</name>
</gene>
<protein>
    <submittedName>
        <fullName evidence="2">Uncharacterized protein</fullName>
    </submittedName>
</protein>
<dbReference type="RefSeq" id="XP_016583031.1">
    <property type="nucleotide sequence ID" value="XM_016736975.1"/>
</dbReference>
<accession>A0A0F2LV26</accession>
<dbReference type="GeneID" id="27672252"/>
<feature type="region of interest" description="Disordered" evidence="1">
    <location>
        <begin position="1"/>
        <end position="52"/>
    </location>
</feature>
<evidence type="ECO:0000256" key="1">
    <source>
        <dbReference type="SAM" id="MobiDB-lite"/>
    </source>
</evidence>
<proteinExistence type="predicted"/>
<dbReference type="Proteomes" id="UP000033710">
    <property type="component" value="Unassembled WGS sequence"/>
</dbReference>
<reference evidence="2 3" key="2">
    <citation type="journal article" date="2015" name="Eukaryot. Cell">
        <title>Asexual propagation of a virulent clone complex in a human and feline outbreak of sporotrichosis.</title>
        <authorList>
            <person name="Teixeira Mde M."/>
            <person name="Rodrigues A.M."/>
            <person name="Tsui C.K."/>
            <person name="de Almeida L.G."/>
            <person name="Van Diepeningen A.D."/>
            <person name="van den Ende B.G."/>
            <person name="Fernandes G.F."/>
            <person name="Kano R."/>
            <person name="Hamelin R.C."/>
            <person name="Lopes-Bezerra L.M."/>
            <person name="Vasconcelos A.T."/>
            <person name="de Hoog S."/>
            <person name="de Camargo Z.P."/>
            <person name="Felipe M.S."/>
        </authorList>
    </citation>
    <scope>NUCLEOTIDE SEQUENCE [LARGE SCALE GENOMIC DNA]</scope>
    <source>
        <strain evidence="2 3">1099-18</strain>
    </source>
</reference>
<dbReference type="AlphaFoldDB" id="A0A0F2LV26"/>
<reference evidence="2 3" key="1">
    <citation type="journal article" date="2014" name="BMC Genomics">
        <title>Comparative genomics of the major fungal agents of human and animal Sporotrichosis: Sporothrix schenckii and Sporothrix brasiliensis.</title>
        <authorList>
            <person name="Teixeira M.M."/>
            <person name="de Almeida L.G."/>
            <person name="Kubitschek-Barreira P."/>
            <person name="Alves F.L."/>
            <person name="Kioshima E.S."/>
            <person name="Abadio A.K."/>
            <person name="Fernandes L."/>
            <person name="Derengowski L.S."/>
            <person name="Ferreira K.S."/>
            <person name="Souza R.C."/>
            <person name="Ruiz J.C."/>
            <person name="de Andrade N.C."/>
            <person name="Paes H.C."/>
            <person name="Nicola A.M."/>
            <person name="Albuquerque P."/>
            <person name="Gerber A.L."/>
            <person name="Martins V.P."/>
            <person name="Peconick L.D."/>
            <person name="Neto A.V."/>
            <person name="Chaucanez C.B."/>
            <person name="Silva P.A."/>
            <person name="Cunha O.L."/>
            <person name="de Oliveira F.F."/>
            <person name="dos Santos T.C."/>
            <person name="Barros A.L."/>
            <person name="Soares M.A."/>
            <person name="de Oliveira L.M."/>
            <person name="Marini M.M."/>
            <person name="Villalobos-Duno H."/>
            <person name="Cunha M.M."/>
            <person name="de Hoog S."/>
            <person name="da Silveira J.F."/>
            <person name="Henrissat B."/>
            <person name="Nino-Vega G.A."/>
            <person name="Cisalpino P.S."/>
            <person name="Mora-Montes H.M."/>
            <person name="Almeida S.R."/>
            <person name="Stajich J.E."/>
            <person name="Lopes-Bezerra L.M."/>
            <person name="Vasconcelos A.T."/>
            <person name="Felipe M.S."/>
        </authorList>
    </citation>
    <scope>NUCLEOTIDE SEQUENCE [LARGE SCALE GENOMIC DNA]</scope>
    <source>
        <strain evidence="2 3">1099-18</strain>
    </source>
</reference>
<dbReference type="EMBL" id="AXCR01000012">
    <property type="protein sequence ID" value="KJR80355.1"/>
    <property type="molecule type" value="Genomic_DNA"/>
</dbReference>
<organism evidence="2 3">
    <name type="scientific">Sporothrix schenckii 1099-18</name>
    <dbReference type="NCBI Taxonomy" id="1397361"/>
    <lineage>
        <taxon>Eukaryota</taxon>
        <taxon>Fungi</taxon>
        <taxon>Dikarya</taxon>
        <taxon>Ascomycota</taxon>
        <taxon>Pezizomycotina</taxon>
        <taxon>Sordariomycetes</taxon>
        <taxon>Sordariomycetidae</taxon>
        <taxon>Ophiostomatales</taxon>
        <taxon>Ophiostomataceae</taxon>
        <taxon>Sporothrix</taxon>
    </lineage>
</organism>
<comment type="caution">
    <text evidence="2">The sequence shown here is derived from an EMBL/GenBank/DDBJ whole genome shotgun (WGS) entry which is preliminary data.</text>
</comment>
<evidence type="ECO:0000313" key="3">
    <source>
        <dbReference type="Proteomes" id="UP000033710"/>
    </source>
</evidence>
<dbReference type="KEGG" id="ssck:SPSK_10652"/>
<name>A0A0F2LV26_SPOSC</name>
<dbReference type="VEuPathDB" id="FungiDB:SPSK_10652"/>
<evidence type="ECO:0000313" key="2">
    <source>
        <dbReference type="EMBL" id="KJR80355.1"/>
    </source>
</evidence>
<sequence length="100" mass="10784">MANKIESKMRVERADGKGIEDADADANAGRCEKGVGGGGWMEQGRQKREGLAKKRKGLGYDWRQERKAGGAVVQEEGTNWNIEPCTTPHFGGARPGAGVR</sequence>